<sequence length="21" mass="2590">MVEFIRNFKRQANFSGEDMNR</sequence>
<protein>
    <submittedName>
        <fullName evidence="1">Uncharacterized protein</fullName>
    </submittedName>
</protein>
<organism evidence="1">
    <name type="scientific">Rhizophora mucronata</name>
    <name type="common">Asiatic mangrove</name>
    <dbReference type="NCBI Taxonomy" id="61149"/>
    <lineage>
        <taxon>Eukaryota</taxon>
        <taxon>Viridiplantae</taxon>
        <taxon>Streptophyta</taxon>
        <taxon>Embryophyta</taxon>
        <taxon>Tracheophyta</taxon>
        <taxon>Spermatophyta</taxon>
        <taxon>Magnoliopsida</taxon>
        <taxon>eudicotyledons</taxon>
        <taxon>Gunneridae</taxon>
        <taxon>Pentapetalae</taxon>
        <taxon>rosids</taxon>
        <taxon>fabids</taxon>
        <taxon>Malpighiales</taxon>
        <taxon>Rhizophoraceae</taxon>
        <taxon>Rhizophora</taxon>
    </lineage>
</organism>
<proteinExistence type="predicted"/>
<accession>A0A2P2P523</accession>
<dbReference type="AlphaFoldDB" id="A0A2P2P523"/>
<name>A0A2P2P523_RHIMU</name>
<evidence type="ECO:0000313" key="1">
    <source>
        <dbReference type="EMBL" id="MBX49864.1"/>
    </source>
</evidence>
<dbReference type="EMBL" id="GGEC01069380">
    <property type="protein sequence ID" value="MBX49864.1"/>
    <property type="molecule type" value="Transcribed_RNA"/>
</dbReference>
<reference evidence="1" key="1">
    <citation type="submission" date="2018-02" db="EMBL/GenBank/DDBJ databases">
        <title>Rhizophora mucronata_Transcriptome.</title>
        <authorList>
            <person name="Meera S.P."/>
            <person name="Sreeshan A."/>
            <person name="Augustine A."/>
        </authorList>
    </citation>
    <scope>NUCLEOTIDE SEQUENCE</scope>
    <source>
        <tissue evidence="1">Leaf</tissue>
    </source>
</reference>